<feature type="coiled-coil region" evidence="1">
    <location>
        <begin position="102"/>
        <end position="129"/>
    </location>
</feature>
<feature type="chain" id="PRO_5045930268" evidence="2">
    <location>
        <begin position="23"/>
        <end position="222"/>
    </location>
</feature>
<evidence type="ECO:0000256" key="2">
    <source>
        <dbReference type="SAM" id="SignalP"/>
    </source>
</evidence>
<dbReference type="EMBL" id="JBHUPD010000001">
    <property type="protein sequence ID" value="MFD2871936.1"/>
    <property type="molecule type" value="Genomic_DNA"/>
</dbReference>
<keyword evidence="1" id="KW-0175">Coiled coil</keyword>
<name>A0ABW5YAW4_9SPHI</name>
<proteinExistence type="predicted"/>
<feature type="signal peptide" evidence="2">
    <location>
        <begin position="1"/>
        <end position="22"/>
    </location>
</feature>
<reference evidence="4" key="1">
    <citation type="journal article" date="2019" name="Int. J. Syst. Evol. Microbiol.">
        <title>The Global Catalogue of Microorganisms (GCM) 10K type strain sequencing project: providing services to taxonomists for standard genome sequencing and annotation.</title>
        <authorList>
            <consortium name="The Broad Institute Genomics Platform"/>
            <consortium name="The Broad Institute Genome Sequencing Center for Infectious Disease"/>
            <person name="Wu L."/>
            <person name="Ma J."/>
        </authorList>
    </citation>
    <scope>NUCLEOTIDE SEQUENCE [LARGE SCALE GENOMIC DNA]</scope>
    <source>
        <strain evidence="4">KCTC 22437</strain>
    </source>
</reference>
<keyword evidence="4" id="KW-1185">Reference proteome</keyword>
<evidence type="ECO:0000313" key="4">
    <source>
        <dbReference type="Proteomes" id="UP001597557"/>
    </source>
</evidence>
<keyword evidence="2" id="KW-0732">Signal</keyword>
<evidence type="ECO:0000256" key="1">
    <source>
        <dbReference type="SAM" id="Coils"/>
    </source>
</evidence>
<sequence length="222" mass="25063">MKKIVILILTGGLISLAPKADAQIPVVSLVSGIIKKVIIAIDLKVQQLQNQTIALQNAEASIENNLHLNSLNDINGWLGKEKALYQQYYQELATVRTVIADYDEVKRIIRQQQQLLAEYNNANNLFKQDKHFTAAELQQMGTVYSGVIEESARNLQEVVTAVTSISTQMKDAERLLLVHHATAGMQKNLDDLRQFNNNNVRLSLARARDEQDRQQIRQLYGL</sequence>
<comment type="caution">
    <text evidence="3">The sequence shown here is derived from an EMBL/GenBank/DDBJ whole genome shotgun (WGS) entry which is preliminary data.</text>
</comment>
<dbReference type="RefSeq" id="WP_377183105.1">
    <property type="nucleotide sequence ID" value="NZ_JBHUPD010000001.1"/>
</dbReference>
<protein>
    <submittedName>
        <fullName evidence="3">Conjugal transfer protein TraI</fullName>
    </submittedName>
</protein>
<dbReference type="Proteomes" id="UP001597557">
    <property type="component" value="Unassembled WGS sequence"/>
</dbReference>
<evidence type="ECO:0000313" key="3">
    <source>
        <dbReference type="EMBL" id="MFD2871936.1"/>
    </source>
</evidence>
<organism evidence="3 4">
    <name type="scientific">Mucilaginibacter ximonensis</name>
    <dbReference type="NCBI Taxonomy" id="538021"/>
    <lineage>
        <taxon>Bacteria</taxon>
        <taxon>Pseudomonadati</taxon>
        <taxon>Bacteroidota</taxon>
        <taxon>Sphingobacteriia</taxon>
        <taxon>Sphingobacteriales</taxon>
        <taxon>Sphingobacteriaceae</taxon>
        <taxon>Mucilaginibacter</taxon>
    </lineage>
</organism>
<accession>A0ABW5YAW4</accession>
<gene>
    <name evidence="3" type="ORF">ACFS5N_05620</name>
</gene>